<evidence type="ECO:0000256" key="12">
    <source>
        <dbReference type="ARBA" id="ARBA00022989"/>
    </source>
</evidence>
<dbReference type="PROSITE" id="PS00107">
    <property type="entry name" value="PROTEIN_KINASE_ATP"/>
    <property type="match status" value="2"/>
</dbReference>
<dbReference type="InterPro" id="IPR036426">
    <property type="entry name" value="Bulb-type_lectin_dom_sf"/>
</dbReference>
<reference evidence="27 28" key="1">
    <citation type="submission" date="2018-10" db="EMBL/GenBank/DDBJ databases">
        <title>A high-quality apple genome assembly.</title>
        <authorList>
            <person name="Hu J."/>
        </authorList>
    </citation>
    <scope>NUCLEOTIDE SEQUENCE [LARGE SCALE GENOMIC DNA]</scope>
    <source>
        <strain evidence="28">cv. HFTH1</strain>
        <tissue evidence="27">Young leaf</tissue>
    </source>
</reference>
<dbReference type="PANTHER" id="PTHR47976">
    <property type="entry name" value="G-TYPE LECTIN S-RECEPTOR-LIKE SERINE/THREONINE-PROTEIN KINASE SD2-5"/>
    <property type="match status" value="1"/>
</dbReference>
<dbReference type="FunFam" id="3.30.200.20:FF:000059">
    <property type="entry name" value="S-receptor-like serine/threonine-protein kinase"/>
    <property type="match status" value="2"/>
</dbReference>
<dbReference type="SMART" id="SM00108">
    <property type="entry name" value="B_lectin"/>
    <property type="match status" value="2"/>
</dbReference>
<evidence type="ECO:0000256" key="11">
    <source>
        <dbReference type="ARBA" id="ARBA00022840"/>
    </source>
</evidence>
<dbReference type="PROSITE" id="PS50927">
    <property type="entry name" value="BULB_LECTIN"/>
    <property type="match status" value="2"/>
</dbReference>
<dbReference type="InterPro" id="IPR017441">
    <property type="entry name" value="Protein_kinase_ATP_BS"/>
</dbReference>
<evidence type="ECO:0000256" key="19">
    <source>
        <dbReference type="PROSITE-ProRule" id="PRU00076"/>
    </source>
</evidence>
<dbReference type="CDD" id="cd14066">
    <property type="entry name" value="STKc_IRAK"/>
    <property type="match status" value="2"/>
</dbReference>
<gene>
    <name evidence="27" type="ORF">DVH24_041970</name>
</gene>
<dbReference type="PANTHER" id="PTHR47976:SF108">
    <property type="entry name" value="G-TYPE LECTIN S-RECEPTOR-LIKE SERINE_THREONINE-PROTEIN KINASE LECRK1"/>
    <property type="match status" value="1"/>
</dbReference>
<keyword evidence="7 22" id="KW-0732">Signal</keyword>
<evidence type="ECO:0000256" key="14">
    <source>
        <dbReference type="ARBA" id="ARBA00023157"/>
    </source>
</evidence>
<dbReference type="Gene3D" id="2.90.10.10">
    <property type="entry name" value="Bulb-type lectin domain"/>
    <property type="match status" value="4"/>
</dbReference>
<accession>A0A498ITG0</accession>
<evidence type="ECO:0000256" key="10">
    <source>
        <dbReference type="ARBA" id="ARBA00022777"/>
    </source>
</evidence>
<evidence type="ECO:0000256" key="3">
    <source>
        <dbReference type="ARBA" id="ARBA00022527"/>
    </source>
</evidence>
<protein>
    <recommendedName>
        <fullName evidence="2">non-specific serine/threonine protein kinase</fullName>
        <ecNumber evidence="2">2.7.11.1</ecNumber>
    </recommendedName>
</protein>
<keyword evidence="13 21" id="KW-0472">Membrane</keyword>
<keyword evidence="15" id="KW-0675">Receptor</keyword>
<comment type="caution">
    <text evidence="19">Lacks conserved residue(s) required for the propagation of feature annotation.</text>
</comment>
<dbReference type="GO" id="GO:0005524">
    <property type="term" value="F:ATP binding"/>
    <property type="evidence" value="ECO:0007669"/>
    <property type="project" value="UniProtKB-UniRule"/>
</dbReference>
<proteinExistence type="predicted"/>
<evidence type="ECO:0000256" key="13">
    <source>
        <dbReference type="ARBA" id="ARBA00023136"/>
    </source>
</evidence>
<feature type="binding site" evidence="20">
    <location>
        <position position="1335"/>
    </location>
    <ligand>
        <name>ATP</name>
        <dbReference type="ChEBI" id="CHEBI:30616"/>
    </ligand>
</feature>
<dbReference type="FunFam" id="1.10.510.10:FF:000237">
    <property type="entry name" value="G-type lectin S-receptor-like serine/threonine-protein kinase"/>
    <property type="match status" value="2"/>
</dbReference>
<evidence type="ECO:0000256" key="8">
    <source>
        <dbReference type="ARBA" id="ARBA00022734"/>
    </source>
</evidence>
<feature type="domain" description="Protein kinase" evidence="23">
    <location>
        <begin position="501"/>
        <end position="776"/>
    </location>
</feature>
<keyword evidence="9 20" id="KW-0547">Nucleotide-binding</keyword>
<evidence type="ECO:0000256" key="20">
    <source>
        <dbReference type="PROSITE-ProRule" id="PRU10141"/>
    </source>
</evidence>
<comment type="catalytic activity">
    <reaction evidence="17">
        <text>L-threonyl-[protein] + ATP = O-phospho-L-threonyl-[protein] + ADP + H(+)</text>
        <dbReference type="Rhea" id="RHEA:46608"/>
        <dbReference type="Rhea" id="RHEA-COMP:11060"/>
        <dbReference type="Rhea" id="RHEA-COMP:11605"/>
        <dbReference type="ChEBI" id="CHEBI:15378"/>
        <dbReference type="ChEBI" id="CHEBI:30013"/>
        <dbReference type="ChEBI" id="CHEBI:30616"/>
        <dbReference type="ChEBI" id="CHEBI:61977"/>
        <dbReference type="ChEBI" id="CHEBI:456216"/>
        <dbReference type="EC" id="2.7.11.1"/>
    </reaction>
</comment>
<dbReference type="EC" id="2.7.11.1" evidence="2"/>
<sequence length="1589" mass="179137">MAFVIPHALYFLLILIHLPFFTTSQAYPNITLGSSLTALDDNYFWPSPSGEFAFGFQKNGNGSGFLLAIWFDKIPEKTIVWSAINGKLVQKGSTVELTADGRLLLNNTVEESISIWDDQPAASGVAYAAMLDTGNFVLANRSSFNLWESFQHPTDTILPTQILYPGSTLFARHSLTNYSKGRFMFKLESNGTPALYTTNFPFDSPNSHYWSIQTVGNYQVFFDPSGFIFLTDSEQNLVADIVPPTTQSFKDSYQRATLDYNGVLMHYMYQKTNGGPWYSVASLPTNICTEVVETTGGGACGFNGLCVLGDQGPTCECPDGYTLSDPNDALKGCRQNFTAQSCDESSPETHLFEMKEMQYTDFPNGDYMHFQPVNEDWCRKSCLADCFCAIAIFLEARGDCWKKGIPLSNGRKHPDVGWKSLVKIRKDSPLAPRASKKDDSAIILVGSVLMLVITHLVISLITYLVISRFHYRKSKVSKLYPGIEGINLKCFTYMELKQATDGFKEELGRGAFATVYKGVLASENGKYVAVKRLDSMVRENDFEFKAEVSAIGRTNHRNLVQLLGFCNEGQHRILVYEFMTNGSLASFLFGESRPSWYQRKEISLGTARGLLYLHEECSSQIIHCDIKPQNILLDESFTARIADFGVAKLLKTDQTRTTTRFRGTKGYVAPEWFKSLPVTAKADVYSFGVMLLEIVCCRKHYEPKMEDEDQMVLADWAYRCYKQNTLRLLLENDNDESMDDLEMMERYVMIAFWCIHEDQSLRPTMKNVTQMLEGTLEVPIPPNISSLYQTREESILASKDQNNSHPVKRIGWIVDDLKIMPFPVTAQTQKNISLGTSLTAKDGNSWTSPSGDFAFGFKEIVKHGFILAIWFNKIPERTIVWSANGHNLVKKGSKVELTEDGRLMLKDTATVTPIWTADAASGVAYAAMFDTGNFVLVNQDSKNLWESFNQPTDTILPTQIINQGSTLLARRTPSNYSKGRFLFTVQSGGDLSLYNINFPRDNVNLVYWPPTGTKYNGLQVTFNQSGSIYLTAQNGSIVYMISNNAVSLVDYYQRATLEYNGVFRHYVYPKSINSNSVNTEHVAWSSLSFIPSNICTSITGYTGPSACGLNSLCKNDEEGPVCLCPHGYSFVDPSDELEGCRQNFVSQGCDEASPEDHFYFQEMQNSNWTTASYEYFNNVSEDWCKQNCLKDCFCAALVFTEDVCLKKGTPLFNGRIDPTLSSKSLIKMRKNSTNERKHDGSTFKRVETVLLSSSAFLNFFLLFITCFLVLRFLNDRKANANLFYPVIQGINLKCFSYMELKQATNGFMEELGRGSFSTVFKGVLASDNGKCVAVKRLDTMIGGNDLKFRAEVSSMGRTNHRNLVQLLGFCNERHNRILVYEFMSNGSLESFLFGGSRPSWCKRKEIALGTARGLLYLHEECSSQIIHCDIKPQNILLDDSFTGRISDFGVAKLLMMDQTRTATKFQGTKGYAAPEWFKSLPITVKADVYSFGILLLEIVCCRKHYEAKIEEQEQMILVDWAYHCSQKSKLHRLFENNEAKDDLEEMEMYLKIAFWCIQDDPAFRPTMKNVTRMLEGNVEVLTPPSPSSF</sequence>
<evidence type="ECO:0000256" key="5">
    <source>
        <dbReference type="ARBA" id="ARBA00022679"/>
    </source>
</evidence>
<dbReference type="InterPro" id="IPR000719">
    <property type="entry name" value="Prot_kinase_dom"/>
</dbReference>
<evidence type="ECO:0000256" key="18">
    <source>
        <dbReference type="ARBA" id="ARBA00048679"/>
    </source>
</evidence>
<dbReference type="InterPro" id="IPR000742">
    <property type="entry name" value="EGF"/>
</dbReference>
<dbReference type="GO" id="GO:0030246">
    <property type="term" value="F:carbohydrate binding"/>
    <property type="evidence" value="ECO:0007669"/>
    <property type="project" value="UniProtKB-KW"/>
</dbReference>
<keyword evidence="10" id="KW-0418">Kinase</keyword>
<evidence type="ECO:0000313" key="28">
    <source>
        <dbReference type="Proteomes" id="UP000290289"/>
    </source>
</evidence>
<dbReference type="SUPFAM" id="SSF51110">
    <property type="entry name" value="alpha-D-mannose-specific plant lectins"/>
    <property type="match status" value="2"/>
</dbReference>
<feature type="domain" description="Bulb-type lectin" evidence="25">
    <location>
        <begin position="30"/>
        <end position="151"/>
    </location>
</feature>
<dbReference type="Pfam" id="PF00069">
    <property type="entry name" value="Pkinase"/>
    <property type="match status" value="2"/>
</dbReference>
<evidence type="ECO:0000256" key="17">
    <source>
        <dbReference type="ARBA" id="ARBA00047899"/>
    </source>
</evidence>
<keyword evidence="5" id="KW-0808">Transferase</keyword>
<feature type="domain" description="Bulb-type lectin" evidence="25">
    <location>
        <begin position="831"/>
        <end position="949"/>
    </location>
</feature>
<name>A0A498ITG0_MALDO</name>
<keyword evidence="12 21" id="KW-1133">Transmembrane helix</keyword>
<dbReference type="SUPFAM" id="SSF56112">
    <property type="entry name" value="Protein kinase-like (PK-like)"/>
    <property type="match status" value="2"/>
</dbReference>
<dbReference type="PROSITE" id="PS50011">
    <property type="entry name" value="PROTEIN_KINASE_DOM"/>
    <property type="match status" value="2"/>
</dbReference>
<feature type="transmembrane region" description="Helical" evidence="21">
    <location>
        <begin position="441"/>
        <end position="466"/>
    </location>
</feature>
<comment type="catalytic activity">
    <reaction evidence="18">
        <text>L-seryl-[protein] + ATP = O-phospho-L-seryl-[protein] + ADP + H(+)</text>
        <dbReference type="Rhea" id="RHEA:17989"/>
        <dbReference type="Rhea" id="RHEA-COMP:9863"/>
        <dbReference type="Rhea" id="RHEA-COMP:11604"/>
        <dbReference type="ChEBI" id="CHEBI:15378"/>
        <dbReference type="ChEBI" id="CHEBI:29999"/>
        <dbReference type="ChEBI" id="CHEBI:30616"/>
        <dbReference type="ChEBI" id="CHEBI:83421"/>
        <dbReference type="ChEBI" id="CHEBI:456216"/>
        <dbReference type="EC" id="2.7.11.1"/>
    </reaction>
</comment>
<evidence type="ECO:0000259" key="25">
    <source>
        <dbReference type="PROSITE" id="PS50927"/>
    </source>
</evidence>
<dbReference type="SMART" id="SM00181">
    <property type="entry name" value="EGF"/>
    <property type="match status" value="2"/>
</dbReference>
<feature type="domain" description="Protein kinase" evidence="23">
    <location>
        <begin position="1305"/>
        <end position="1581"/>
    </location>
</feature>
<dbReference type="GO" id="GO:0004674">
    <property type="term" value="F:protein serine/threonine kinase activity"/>
    <property type="evidence" value="ECO:0007669"/>
    <property type="project" value="UniProtKB-KW"/>
</dbReference>
<evidence type="ECO:0000256" key="15">
    <source>
        <dbReference type="ARBA" id="ARBA00023170"/>
    </source>
</evidence>
<keyword evidence="6 21" id="KW-0812">Transmembrane</keyword>
<dbReference type="InterPro" id="IPR011009">
    <property type="entry name" value="Kinase-like_dom_sf"/>
</dbReference>
<comment type="caution">
    <text evidence="27">The sequence shown here is derived from an EMBL/GenBank/DDBJ whole genome shotgun (WGS) entry which is preliminary data.</text>
</comment>
<comment type="subcellular location">
    <subcellularLocation>
        <location evidence="1">Membrane</location>
        <topology evidence="1">Single-pass type I membrane protein</topology>
    </subcellularLocation>
</comment>
<organism evidence="27 28">
    <name type="scientific">Malus domestica</name>
    <name type="common">Apple</name>
    <name type="synonym">Pyrus malus</name>
    <dbReference type="NCBI Taxonomy" id="3750"/>
    <lineage>
        <taxon>Eukaryota</taxon>
        <taxon>Viridiplantae</taxon>
        <taxon>Streptophyta</taxon>
        <taxon>Embryophyta</taxon>
        <taxon>Tracheophyta</taxon>
        <taxon>Spermatophyta</taxon>
        <taxon>Magnoliopsida</taxon>
        <taxon>eudicotyledons</taxon>
        <taxon>Gunneridae</taxon>
        <taxon>Pentapetalae</taxon>
        <taxon>rosids</taxon>
        <taxon>fabids</taxon>
        <taxon>Rosales</taxon>
        <taxon>Rosaceae</taxon>
        <taxon>Amygdaloideae</taxon>
        <taxon>Maleae</taxon>
        <taxon>Malus</taxon>
    </lineage>
</organism>
<evidence type="ECO:0000256" key="9">
    <source>
        <dbReference type="ARBA" id="ARBA00022741"/>
    </source>
</evidence>
<feature type="binding site" evidence="20">
    <location>
        <position position="531"/>
    </location>
    <ligand>
        <name>ATP</name>
        <dbReference type="ChEBI" id="CHEBI:30616"/>
    </ligand>
</feature>
<evidence type="ECO:0000256" key="4">
    <source>
        <dbReference type="ARBA" id="ARBA00022536"/>
    </source>
</evidence>
<dbReference type="PROSITE" id="PS00108">
    <property type="entry name" value="PROTEIN_KINASE_ST"/>
    <property type="match status" value="2"/>
</dbReference>
<dbReference type="Proteomes" id="UP000290289">
    <property type="component" value="Chromosome 11"/>
</dbReference>
<dbReference type="PROSITE" id="PS50026">
    <property type="entry name" value="EGF_3"/>
    <property type="match status" value="1"/>
</dbReference>
<evidence type="ECO:0000256" key="21">
    <source>
        <dbReference type="SAM" id="Phobius"/>
    </source>
</evidence>
<feature type="domain" description="EGF-like" evidence="24">
    <location>
        <begin position="290"/>
        <end position="327"/>
    </location>
</feature>
<dbReference type="Gene3D" id="3.30.200.20">
    <property type="entry name" value="Phosphorylase Kinase, domain 1"/>
    <property type="match status" value="2"/>
</dbReference>
<dbReference type="InterPro" id="IPR008271">
    <property type="entry name" value="Ser/Thr_kinase_AS"/>
</dbReference>
<dbReference type="Pfam" id="PF01453">
    <property type="entry name" value="B_lectin"/>
    <property type="match status" value="2"/>
</dbReference>
<evidence type="ECO:0000256" key="2">
    <source>
        <dbReference type="ARBA" id="ARBA00012513"/>
    </source>
</evidence>
<dbReference type="FunFam" id="2.90.10.10:FF:000013">
    <property type="entry name" value="G-type lectin S-receptor-like serine/threonine-protein kinase LECRK1"/>
    <property type="match status" value="2"/>
</dbReference>
<evidence type="ECO:0000259" key="24">
    <source>
        <dbReference type="PROSITE" id="PS50026"/>
    </source>
</evidence>
<evidence type="ECO:0000259" key="23">
    <source>
        <dbReference type="PROSITE" id="PS50011"/>
    </source>
</evidence>
<dbReference type="Gene3D" id="1.10.510.10">
    <property type="entry name" value="Transferase(Phosphotransferase) domain 1"/>
    <property type="match status" value="2"/>
</dbReference>
<evidence type="ECO:0000313" key="27">
    <source>
        <dbReference type="EMBL" id="RXH85202.1"/>
    </source>
</evidence>
<dbReference type="CDD" id="cd00053">
    <property type="entry name" value="EGF"/>
    <property type="match status" value="1"/>
</dbReference>
<dbReference type="EMBL" id="RDQH01000337">
    <property type="protein sequence ID" value="RXH85202.1"/>
    <property type="molecule type" value="Genomic_DNA"/>
</dbReference>
<evidence type="ECO:0000259" key="26">
    <source>
        <dbReference type="PROSITE" id="PS50948"/>
    </source>
</evidence>
<keyword evidence="16" id="KW-0325">Glycoprotein</keyword>
<feature type="domain" description="Apple" evidence="26">
    <location>
        <begin position="1149"/>
        <end position="1232"/>
    </location>
</feature>
<dbReference type="GO" id="GO:0016020">
    <property type="term" value="C:membrane"/>
    <property type="evidence" value="ECO:0007669"/>
    <property type="project" value="UniProtKB-SubCell"/>
</dbReference>
<evidence type="ECO:0000256" key="22">
    <source>
        <dbReference type="SAM" id="SignalP"/>
    </source>
</evidence>
<evidence type="ECO:0000256" key="16">
    <source>
        <dbReference type="ARBA" id="ARBA00023180"/>
    </source>
</evidence>
<feature type="chain" id="PRO_5019794950" description="non-specific serine/threonine protein kinase" evidence="22">
    <location>
        <begin position="27"/>
        <end position="1589"/>
    </location>
</feature>
<dbReference type="InterPro" id="IPR003609">
    <property type="entry name" value="Pan_app"/>
</dbReference>
<dbReference type="PROSITE" id="PS50948">
    <property type="entry name" value="PAN"/>
    <property type="match status" value="1"/>
</dbReference>
<keyword evidence="28" id="KW-1185">Reference proteome</keyword>
<keyword evidence="14" id="KW-1015">Disulfide bond</keyword>
<keyword evidence="8" id="KW-0430">Lectin</keyword>
<evidence type="ECO:0000256" key="1">
    <source>
        <dbReference type="ARBA" id="ARBA00004479"/>
    </source>
</evidence>
<dbReference type="InterPro" id="IPR051343">
    <property type="entry name" value="G-type_lectin_kinases/EP1-like"/>
</dbReference>
<feature type="transmembrane region" description="Helical" evidence="21">
    <location>
        <begin position="1249"/>
        <end position="1273"/>
    </location>
</feature>
<keyword evidence="4 19" id="KW-0245">EGF-like domain</keyword>
<evidence type="ECO:0000256" key="6">
    <source>
        <dbReference type="ARBA" id="ARBA00022692"/>
    </source>
</evidence>
<keyword evidence="3" id="KW-0723">Serine/threonine-protein kinase</keyword>
<evidence type="ECO:0000256" key="7">
    <source>
        <dbReference type="ARBA" id="ARBA00022729"/>
    </source>
</evidence>
<feature type="signal peptide" evidence="22">
    <location>
        <begin position="1"/>
        <end position="26"/>
    </location>
</feature>
<dbReference type="SMART" id="SM00220">
    <property type="entry name" value="S_TKc"/>
    <property type="match status" value="2"/>
</dbReference>
<dbReference type="InterPro" id="IPR001480">
    <property type="entry name" value="Bulb-type_lectin_dom"/>
</dbReference>
<keyword evidence="11 20" id="KW-0067">ATP-binding</keyword>